<dbReference type="GO" id="GO:0005524">
    <property type="term" value="F:ATP binding"/>
    <property type="evidence" value="ECO:0007669"/>
    <property type="project" value="UniProtKB-KW"/>
</dbReference>
<proteinExistence type="predicted"/>
<dbReference type="InterPro" id="IPR027417">
    <property type="entry name" value="P-loop_NTPase"/>
</dbReference>
<evidence type="ECO:0000256" key="2">
    <source>
        <dbReference type="ARBA" id="ARBA00022741"/>
    </source>
</evidence>
<dbReference type="eggNOG" id="COG1131">
    <property type="taxonomic scope" value="Bacteria"/>
</dbReference>
<dbReference type="SMART" id="SM00382">
    <property type="entry name" value="AAA"/>
    <property type="match status" value="1"/>
</dbReference>
<dbReference type="Gene3D" id="3.40.50.300">
    <property type="entry name" value="P-loop containing nucleotide triphosphate hydrolases"/>
    <property type="match status" value="1"/>
</dbReference>
<dbReference type="EMBL" id="ACKZ01000004">
    <property type="protein sequence ID" value="EEW38215.1"/>
    <property type="molecule type" value="Genomic_DNA"/>
</dbReference>
<dbReference type="GeneID" id="78411655"/>
<evidence type="ECO:0000313" key="6">
    <source>
        <dbReference type="Proteomes" id="UP000005926"/>
    </source>
</evidence>
<accession>C8NDT4</accession>
<keyword evidence="1" id="KW-0813">Transport</keyword>
<dbReference type="STRING" id="638301.HMPREF0444_0079"/>
<dbReference type="SUPFAM" id="SSF52540">
    <property type="entry name" value="P-loop containing nucleoside triphosphate hydrolases"/>
    <property type="match status" value="1"/>
</dbReference>
<organism evidence="5 6">
    <name type="scientific">Granulicatella adiacens ATCC 49175</name>
    <dbReference type="NCBI Taxonomy" id="638301"/>
    <lineage>
        <taxon>Bacteria</taxon>
        <taxon>Bacillati</taxon>
        <taxon>Bacillota</taxon>
        <taxon>Bacilli</taxon>
        <taxon>Lactobacillales</taxon>
        <taxon>Carnobacteriaceae</taxon>
        <taxon>Granulicatella</taxon>
    </lineage>
</organism>
<feature type="domain" description="ABC transporter" evidence="4">
    <location>
        <begin position="2"/>
        <end position="198"/>
    </location>
</feature>
<dbReference type="GO" id="GO:0016887">
    <property type="term" value="F:ATP hydrolysis activity"/>
    <property type="evidence" value="ECO:0007669"/>
    <property type="project" value="InterPro"/>
</dbReference>
<reference evidence="5 6" key="1">
    <citation type="submission" date="2009-08" db="EMBL/GenBank/DDBJ databases">
        <authorList>
            <person name="Muzny D."/>
            <person name="Qin X."/>
            <person name="Deng J."/>
            <person name="Jiang H."/>
            <person name="Liu Y."/>
            <person name="Qu J."/>
            <person name="Song X.-Z."/>
            <person name="Zhang L."/>
            <person name="Thornton R."/>
            <person name="Coyle M."/>
            <person name="Francisco L."/>
            <person name="Jackson L."/>
            <person name="Javaid M."/>
            <person name="Korchina V."/>
            <person name="Kovar C."/>
            <person name="Mata R."/>
            <person name="Mathew T."/>
            <person name="Ngo R."/>
            <person name="Nguyen L."/>
            <person name="Nguyen N."/>
            <person name="Okwuonu G."/>
            <person name="Ongeri F."/>
            <person name="Pham C."/>
            <person name="Simmons D."/>
            <person name="Wilczek-Boney K."/>
            <person name="Hale W."/>
            <person name="Jakkamsetti A."/>
            <person name="Pham P."/>
            <person name="Ruth R."/>
            <person name="San Lucas F."/>
            <person name="Warren J."/>
            <person name="Zhang J."/>
            <person name="Zhao Z."/>
            <person name="Zhou C."/>
            <person name="Zhu D."/>
            <person name="Lee S."/>
            <person name="Bess C."/>
            <person name="Blankenburg K."/>
            <person name="Forbes L."/>
            <person name="Fu Q."/>
            <person name="Gubbala S."/>
            <person name="Hirani K."/>
            <person name="Jayaseelan J.C."/>
            <person name="Lara F."/>
            <person name="Munidasa M."/>
            <person name="Palculict T."/>
            <person name="Patil S."/>
            <person name="Pu L.-L."/>
            <person name="Saada N."/>
            <person name="Tang L."/>
            <person name="Weissenberger G."/>
            <person name="Zhu Y."/>
            <person name="Hemphill L."/>
            <person name="Shang Y."/>
            <person name="Youmans B."/>
            <person name="Ayvaz T."/>
            <person name="Ross M."/>
            <person name="Santibanez J."/>
            <person name="Aqrawi P."/>
            <person name="Gross S."/>
            <person name="Joshi V."/>
            <person name="Fowler G."/>
            <person name="Nazareth L."/>
            <person name="Reid J."/>
            <person name="Worley K."/>
            <person name="Petrosino J."/>
            <person name="Highlander S."/>
            <person name="Gibbs R."/>
        </authorList>
    </citation>
    <scope>NUCLEOTIDE SEQUENCE [LARGE SCALE GENOMIC DNA]</scope>
    <source>
        <strain evidence="5 6">ATCC 49175</strain>
    </source>
</reference>
<dbReference type="InterPro" id="IPR051782">
    <property type="entry name" value="ABC_Transporter_VariousFunc"/>
</dbReference>
<dbReference type="Pfam" id="PF00005">
    <property type="entry name" value="ABC_tran"/>
    <property type="match status" value="1"/>
</dbReference>
<dbReference type="InterPro" id="IPR017871">
    <property type="entry name" value="ABC_transporter-like_CS"/>
</dbReference>
<dbReference type="PROSITE" id="PS00211">
    <property type="entry name" value="ABC_TRANSPORTER_1"/>
    <property type="match status" value="1"/>
</dbReference>
<keyword evidence="3 5" id="KW-0067">ATP-binding</keyword>
<dbReference type="RefSeq" id="WP_005604976.1">
    <property type="nucleotide sequence ID" value="NZ_CP102283.1"/>
</dbReference>
<protein>
    <submittedName>
        <fullName evidence="5">ABC transporter, ATP-binding protein</fullName>
    </submittedName>
</protein>
<evidence type="ECO:0000256" key="3">
    <source>
        <dbReference type="ARBA" id="ARBA00022840"/>
    </source>
</evidence>
<dbReference type="HOGENOM" id="CLU_000604_1_2_9"/>
<evidence type="ECO:0000313" key="5">
    <source>
        <dbReference type="EMBL" id="EEW38215.1"/>
    </source>
</evidence>
<dbReference type="PANTHER" id="PTHR42939:SF1">
    <property type="entry name" value="ABC TRANSPORTER ATP-BINDING PROTEIN ALBC-RELATED"/>
    <property type="match status" value="1"/>
</dbReference>
<name>C8NDT4_9LACT</name>
<evidence type="ECO:0000259" key="4">
    <source>
        <dbReference type="PROSITE" id="PS50893"/>
    </source>
</evidence>
<dbReference type="Proteomes" id="UP000005926">
    <property type="component" value="Unassembled WGS sequence"/>
</dbReference>
<comment type="caution">
    <text evidence="5">The sequence shown here is derived from an EMBL/GenBank/DDBJ whole genome shotgun (WGS) entry which is preliminary data.</text>
</comment>
<keyword evidence="6" id="KW-1185">Reference proteome</keyword>
<dbReference type="PROSITE" id="PS50893">
    <property type="entry name" value="ABC_TRANSPORTER_2"/>
    <property type="match status" value="1"/>
</dbReference>
<dbReference type="PANTHER" id="PTHR42939">
    <property type="entry name" value="ABC TRANSPORTER ATP-BINDING PROTEIN ALBC-RELATED"/>
    <property type="match status" value="1"/>
</dbReference>
<dbReference type="CDD" id="cd03230">
    <property type="entry name" value="ABC_DR_subfamily_A"/>
    <property type="match status" value="1"/>
</dbReference>
<keyword evidence="2" id="KW-0547">Nucleotide-binding</keyword>
<dbReference type="InterPro" id="IPR003593">
    <property type="entry name" value="AAA+_ATPase"/>
</dbReference>
<gene>
    <name evidence="5" type="ORF">HMPREF0444_0079</name>
</gene>
<dbReference type="AlphaFoldDB" id="C8NDT4"/>
<dbReference type="InterPro" id="IPR003439">
    <property type="entry name" value="ABC_transporter-like_ATP-bd"/>
</dbReference>
<evidence type="ECO:0000256" key="1">
    <source>
        <dbReference type="ARBA" id="ARBA00022448"/>
    </source>
</evidence>
<sequence>MLELKNVSKKFGFQVILEEVDFKIEQGELIHIVGANGCGKSTLFKLFCDILEPDRGEVVVDSDVRIGALIENPAFMEESSLKTNLKFLASINKNYNESKIRELVNNFDLDFDSKVHVKKYSVGMRQKMGIIQAVMEDQNLILLDEPTRGLDKKSLDQFHQLVQQLHEEGKSIVIAAHDNLAELQFDKEYLMEEGKLILQ</sequence>